<name>A0ABY1LJB8_9MICO</name>
<sequence length="157" mass="16032">MPSAQRPPAGDPSPSGPVRSIDESVEAIQAIDGVTARIARANDGSRGYLSVNVELDEAFTAEVAAGDGETRDAALLDFVLGQVWSQGEESPEQYVTLGVTGAGRDQAAVTAALAQIGVSAIPYSGQSVSLKLADLESRYGSWPGAVPELPATFGGTG</sequence>
<dbReference type="Proteomes" id="UP000190827">
    <property type="component" value="Unassembled WGS sequence"/>
</dbReference>
<gene>
    <name evidence="2" type="ORF">SAMN06295973_1339</name>
</gene>
<protein>
    <submittedName>
        <fullName evidence="2">Uncharacterized protein</fullName>
    </submittedName>
</protein>
<dbReference type="EMBL" id="FUZO01000001">
    <property type="protein sequence ID" value="SKC48621.1"/>
    <property type="molecule type" value="Genomic_DNA"/>
</dbReference>
<proteinExistence type="predicted"/>
<comment type="caution">
    <text evidence="2">The sequence shown here is derived from an EMBL/GenBank/DDBJ whole genome shotgun (WGS) entry which is preliminary data.</text>
</comment>
<evidence type="ECO:0000313" key="3">
    <source>
        <dbReference type="Proteomes" id="UP000190827"/>
    </source>
</evidence>
<organism evidence="2 3">
    <name type="scientific">Plantibacter cousiniae</name>
    <name type="common">nom. nud.</name>
    <dbReference type="NCBI Taxonomy" id="199709"/>
    <lineage>
        <taxon>Bacteria</taxon>
        <taxon>Bacillati</taxon>
        <taxon>Actinomycetota</taxon>
        <taxon>Actinomycetes</taxon>
        <taxon>Micrococcales</taxon>
        <taxon>Microbacteriaceae</taxon>
        <taxon>Plantibacter</taxon>
    </lineage>
</organism>
<reference evidence="2 3" key="1">
    <citation type="submission" date="2017-02" db="EMBL/GenBank/DDBJ databases">
        <authorList>
            <person name="Varghese N."/>
            <person name="Submissions S."/>
        </authorList>
    </citation>
    <scope>NUCLEOTIDE SEQUENCE [LARGE SCALE GENOMIC DNA]</scope>
    <source>
        <strain evidence="2 3">VKM Ac-1787</strain>
    </source>
</reference>
<feature type="region of interest" description="Disordered" evidence="1">
    <location>
        <begin position="1"/>
        <end position="21"/>
    </location>
</feature>
<evidence type="ECO:0000256" key="1">
    <source>
        <dbReference type="SAM" id="MobiDB-lite"/>
    </source>
</evidence>
<keyword evidence="3" id="KW-1185">Reference proteome</keyword>
<accession>A0ABY1LJB8</accession>
<evidence type="ECO:0000313" key="2">
    <source>
        <dbReference type="EMBL" id="SKC48621.1"/>
    </source>
</evidence>